<evidence type="ECO:0000313" key="2">
    <source>
        <dbReference type="EMBL" id="JAE26359.1"/>
    </source>
</evidence>
<reference evidence="2" key="1">
    <citation type="submission" date="2014-09" db="EMBL/GenBank/DDBJ databases">
        <authorList>
            <person name="Magalhaes I.L.F."/>
            <person name="Oliveira U."/>
            <person name="Santos F.R."/>
            <person name="Vidigal T.H.D.A."/>
            <person name="Brescovit A.D."/>
            <person name="Santos A.J."/>
        </authorList>
    </citation>
    <scope>NUCLEOTIDE SEQUENCE</scope>
    <source>
        <tissue evidence="2">Shoot tissue taken approximately 20 cm above the soil surface</tissue>
    </source>
</reference>
<feature type="compositionally biased region" description="Basic residues" evidence="1">
    <location>
        <begin position="17"/>
        <end position="35"/>
    </location>
</feature>
<reference evidence="2" key="2">
    <citation type="journal article" date="2015" name="Data Brief">
        <title>Shoot transcriptome of the giant reed, Arundo donax.</title>
        <authorList>
            <person name="Barrero R.A."/>
            <person name="Guerrero F.D."/>
            <person name="Moolhuijzen P."/>
            <person name="Goolsby J.A."/>
            <person name="Tidwell J."/>
            <person name="Bellgard S.E."/>
            <person name="Bellgard M.I."/>
        </authorList>
    </citation>
    <scope>NUCLEOTIDE SEQUENCE</scope>
    <source>
        <tissue evidence="2">Shoot tissue taken approximately 20 cm above the soil surface</tissue>
    </source>
</reference>
<dbReference type="AlphaFoldDB" id="A0A0A9GSD8"/>
<feature type="region of interest" description="Disordered" evidence="1">
    <location>
        <begin position="15"/>
        <end position="41"/>
    </location>
</feature>
<proteinExistence type="predicted"/>
<name>A0A0A9GSD8_ARUDO</name>
<organism evidence="2">
    <name type="scientific">Arundo donax</name>
    <name type="common">Giant reed</name>
    <name type="synonym">Donax arundinaceus</name>
    <dbReference type="NCBI Taxonomy" id="35708"/>
    <lineage>
        <taxon>Eukaryota</taxon>
        <taxon>Viridiplantae</taxon>
        <taxon>Streptophyta</taxon>
        <taxon>Embryophyta</taxon>
        <taxon>Tracheophyta</taxon>
        <taxon>Spermatophyta</taxon>
        <taxon>Magnoliopsida</taxon>
        <taxon>Liliopsida</taxon>
        <taxon>Poales</taxon>
        <taxon>Poaceae</taxon>
        <taxon>PACMAD clade</taxon>
        <taxon>Arundinoideae</taxon>
        <taxon>Arundineae</taxon>
        <taxon>Arundo</taxon>
    </lineage>
</organism>
<sequence>MLLWDVSRSCALTPQLPRRRPLTPRLPRRRRKMPPAKKEAEDATAAAIKALDIGREANVLGEDQSTGYWALDDLERRRSELLQRLDSLGMNINSLIARRIPLPL</sequence>
<evidence type="ECO:0000256" key="1">
    <source>
        <dbReference type="SAM" id="MobiDB-lite"/>
    </source>
</evidence>
<accession>A0A0A9GSD8</accession>
<dbReference type="EMBL" id="GBRH01171537">
    <property type="protein sequence ID" value="JAE26359.1"/>
    <property type="molecule type" value="Transcribed_RNA"/>
</dbReference>
<protein>
    <submittedName>
        <fullName evidence="2">Uncharacterized protein</fullName>
    </submittedName>
</protein>